<feature type="region of interest" description="Disordered" evidence="1">
    <location>
        <begin position="86"/>
        <end position="109"/>
    </location>
</feature>
<sequence>MRPKRAKGARLDPKNKWAFLSQYWPPMSPVPQMANRTPGPQLAIFNPGICQSPDQAQQVFPLIQGKDSPSPKYCIPWILSACDSKPEHKHDSQNTINQWYSQNTTKTWN</sequence>
<comment type="caution">
    <text evidence="2">The sequence shown here is derived from an EMBL/GenBank/DDBJ whole genome shotgun (WGS) entry which is preliminary data.</text>
</comment>
<dbReference type="Proteomes" id="UP000765509">
    <property type="component" value="Unassembled WGS sequence"/>
</dbReference>
<evidence type="ECO:0000256" key="1">
    <source>
        <dbReference type="SAM" id="MobiDB-lite"/>
    </source>
</evidence>
<proteinExistence type="predicted"/>
<dbReference type="AlphaFoldDB" id="A0A9Q3KKE4"/>
<name>A0A9Q3KKE4_9BASI</name>
<feature type="compositionally biased region" description="Polar residues" evidence="1">
    <location>
        <begin position="93"/>
        <end position="109"/>
    </location>
</feature>
<organism evidence="2 3">
    <name type="scientific">Austropuccinia psidii MF-1</name>
    <dbReference type="NCBI Taxonomy" id="1389203"/>
    <lineage>
        <taxon>Eukaryota</taxon>
        <taxon>Fungi</taxon>
        <taxon>Dikarya</taxon>
        <taxon>Basidiomycota</taxon>
        <taxon>Pucciniomycotina</taxon>
        <taxon>Pucciniomycetes</taxon>
        <taxon>Pucciniales</taxon>
        <taxon>Sphaerophragmiaceae</taxon>
        <taxon>Austropuccinia</taxon>
    </lineage>
</organism>
<evidence type="ECO:0000313" key="3">
    <source>
        <dbReference type="Proteomes" id="UP000765509"/>
    </source>
</evidence>
<dbReference type="EMBL" id="AVOT02114754">
    <property type="protein sequence ID" value="MBW0583288.1"/>
    <property type="molecule type" value="Genomic_DNA"/>
</dbReference>
<reference evidence="2" key="1">
    <citation type="submission" date="2021-03" db="EMBL/GenBank/DDBJ databases">
        <title>Draft genome sequence of rust myrtle Austropuccinia psidii MF-1, a brazilian biotype.</title>
        <authorList>
            <person name="Quecine M.C."/>
            <person name="Pachon D.M.R."/>
            <person name="Bonatelli M.L."/>
            <person name="Correr F.H."/>
            <person name="Franceschini L.M."/>
            <person name="Leite T.F."/>
            <person name="Margarido G.R.A."/>
            <person name="Almeida C.A."/>
            <person name="Ferrarezi J.A."/>
            <person name="Labate C.A."/>
        </authorList>
    </citation>
    <scope>NUCLEOTIDE SEQUENCE</scope>
    <source>
        <strain evidence="2">MF-1</strain>
    </source>
</reference>
<evidence type="ECO:0000313" key="2">
    <source>
        <dbReference type="EMBL" id="MBW0583288.1"/>
    </source>
</evidence>
<protein>
    <submittedName>
        <fullName evidence="2">Uncharacterized protein</fullName>
    </submittedName>
</protein>
<gene>
    <name evidence="2" type="ORF">O181_123003</name>
</gene>
<accession>A0A9Q3KKE4</accession>
<keyword evidence="3" id="KW-1185">Reference proteome</keyword>